<dbReference type="Gene3D" id="1.10.443.10">
    <property type="entry name" value="Intergrase catalytic core"/>
    <property type="match status" value="1"/>
</dbReference>
<dbReference type="InterPro" id="IPR052925">
    <property type="entry name" value="Phage_Integrase-like_Recomb"/>
</dbReference>
<dbReference type="Proteomes" id="UP001159405">
    <property type="component" value="Unassembled WGS sequence"/>
</dbReference>
<feature type="non-terminal residue" evidence="4">
    <location>
        <position position="425"/>
    </location>
</feature>
<feature type="domain" description="Tyr recombinase" evidence="3">
    <location>
        <begin position="256"/>
        <end position="425"/>
    </location>
</feature>
<accession>A0ABN8P3W1</accession>
<evidence type="ECO:0000313" key="5">
    <source>
        <dbReference type="Proteomes" id="UP001159405"/>
    </source>
</evidence>
<evidence type="ECO:0000259" key="3">
    <source>
        <dbReference type="PROSITE" id="PS51898"/>
    </source>
</evidence>
<proteinExistence type="predicted"/>
<dbReference type="SUPFAM" id="SSF56349">
    <property type="entry name" value="DNA breaking-rejoining enzymes"/>
    <property type="match status" value="1"/>
</dbReference>
<dbReference type="PROSITE" id="PS51898">
    <property type="entry name" value="TYR_RECOMBINASE"/>
    <property type="match status" value="1"/>
</dbReference>
<evidence type="ECO:0000313" key="4">
    <source>
        <dbReference type="EMBL" id="CAH3131399.1"/>
    </source>
</evidence>
<protein>
    <recommendedName>
        <fullName evidence="3">Tyr recombinase domain-containing protein</fullName>
    </recommendedName>
</protein>
<dbReference type="InterPro" id="IPR002104">
    <property type="entry name" value="Integrase_catalytic"/>
</dbReference>
<evidence type="ECO:0000256" key="1">
    <source>
        <dbReference type="ARBA" id="ARBA00023125"/>
    </source>
</evidence>
<name>A0ABN8P3W1_9CNID</name>
<dbReference type="PANTHER" id="PTHR34605">
    <property type="entry name" value="PHAGE_INTEGRASE DOMAIN-CONTAINING PROTEIN"/>
    <property type="match status" value="1"/>
</dbReference>
<sequence length="425" mass="47074">MPSDADLARSISELKGEFRSGLSSLKRELAQEHDAALKKLKTATASVPKFKKKGNEKQFLVNSEVLEHVRSASTALQASSPQVEKALEELKEGEKKLSHRNKLILIADSSEEGWEVVNEYQRRDLADDSDDDKRIRQAEFNDVKAPSLRCLAEKLPEIVLGSRADSTTLTYLNGFKRWRAWANRFPEVAVLPATPAYVSLYLLSVLQASSSPAPVQNAFYSIRWAHDIAGFDSPTNHTLPQKVVESAKRRLLHVTSNKLPITPEILQKLFQSLDGSLVDTRFMAMALLAFAGFLRFDELANLKLKDLALHDTHFELSIESIKTDQYREGAIVPIVKSGTNLCPWGNLEKYLSQAKLTLPTSSQGGDDYLFGNIQTKSGSQSIRPGSKLKIADVGLDPKSFSWHSFRSGGASAAANGGISDRMFKR</sequence>
<gene>
    <name evidence="4" type="ORF">PLOB_00035151</name>
</gene>
<dbReference type="InterPro" id="IPR011010">
    <property type="entry name" value="DNA_brk_join_enz"/>
</dbReference>
<evidence type="ECO:0000256" key="2">
    <source>
        <dbReference type="ARBA" id="ARBA00023172"/>
    </source>
</evidence>
<comment type="caution">
    <text evidence="4">The sequence shown here is derived from an EMBL/GenBank/DDBJ whole genome shotgun (WGS) entry which is preliminary data.</text>
</comment>
<organism evidence="4 5">
    <name type="scientific">Porites lobata</name>
    <dbReference type="NCBI Taxonomy" id="104759"/>
    <lineage>
        <taxon>Eukaryota</taxon>
        <taxon>Metazoa</taxon>
        <taxon>Cnidaria</taxon>
        <taxon>Anthozoa</taxon>
        <taxon>Hexacorallia</taxon>
        <taxon>Scleractinia</taxon>
        <taxon>Fungiina</taxon>
        <taxon>Poritidae</taxon>
        <taxon>Porites</taxon>
    </lineage>
</organism>
<reference evidence="4 5" key="1">
    <citation type="submission" date="2022-05" db="EMBL/GenBank/DDBJ databases">
        <authorList>
            <consortium name="Genoscope - CEA"/>
            <person name="William W."/>
        </authorList>
    </citation>
    <scope>NUCLEOTIDE SEQUENCE [LARGE SCALE GENOMIC DNA]</scope>
</reference>
<dbReference type="EMBL" id="CALNXK010000049">
    <property type="protein sequence ID" value="CAH3131399.1"/>
    <property type="molecule type" value="Genomic_DNA"/>
</dbReference>
<dbReference type="InterPro" id="IPR010998">
    <property type="entry name" value="Integrase_recombinase_N"/>
</dbReference>
<keyword evidence="5" id="KW-1185">Reference proteome</keyword>
<dbReference type="Gene3D" id="1.10.150.130">
    <property type="match status" value="1"/>
</dbReference>
<dbReference type="InterPro" id="IPR013762">
    <property type="entry name" value="Integrase-like_cat_sf"/>
</dbReference>
<dbReference type="PANTHER" id="PTHR34605:SF6">
    <property type="entry name" value="TYR RECOMBINASE DOMAIN-CONTAINING PROTEIN"/>
    <property type="match status" value="1"/>
</dbReference>
<keyword evidence="1" id="KW-0238">DNA-binding</keyword>
<dbReference type="SUPFAM" id="SSF47823">
    <property type="entry name" value="lambda integrase-like, N-terminal domain"/>
    <property type="match status" value="1"/>
</dbReference>
<keyword evidence="2" id="KW-0233">DNA recombination</keyword>